<feature type="domain" description="GH3 middle" evidence="3">
    <location>
        <begin position="385"/>
        <end position="457"/>
    </location>
</feature>
<dbReference type="STRING" id="105231.A0A1Y1IJM7"/>
<feature type="region of interest" description="Disordered" evidence="2">
    <location>
        <begin position="1"/>
        <end position="35"/>
    </location>
</feature>
<proteinExistence type="inferred from homology"/>
<accession>A0A1Y1IJM7</accession>
<name>A0A1Y1IJM7_KLENI</name>
<sequence>MASHRVDAEQPEAGVSTSQGASGAPDFNTSIGEVRPPAYSIDDLERDAKEGVQEVQRRVLTAILALNENTEYLRSYGLDRSSSVERFKAAHPLTTYGHFKPWVEREASNFHTGSEPKILCGEKIAHFLLTSGSTDSRKLIPETEGSLTRATRLIVLAASIFTRFFGAESNAYALRLVNMTRPQPLPGGLQAMHLVPALTRFGLDKFPDAVSRTMSSPAEVFTLFDAEQAAYCHMLCALAGAKKLTQMRTSFAASFVAAFHTLERDWRGLVEDVRSGGVNAARVGSEEVRAAIATRMARDCEDLKSLADELEAEFQKGFDGIIPRVWPKVKFVECILTGPMAPYLEPLRRFAGPYLPLVTLTYGSSEAFVGINVDLSSPDPSTARYTVLPREAFWEFIPVEATGSESPTTLGLHELEVGRCYEVVLTNYGGLYRYRLEDIVKVEAHLHSLPQISFQYRRGVLAIQGASEHVTERDLAAAVADAAAALAPRALRLVEYTTAIDMECRPPRYTVFWEVEPLPGNAAGRVELPAENQEEASASLDVAELADALDRAVQAQNASYDMSRSVKKELSKLELCVVRAGTFDELFRYKVAQGAHAGQYKVPRCLKTEDVLGIFRRNVQRSSAPDSQWVTGGQGGS</sequence>
<dbReference type="Pfam" id="PF03321">
    <property type="entry name" value="GH3"/>
    <property type="match status" value="1"/>
</dbReference>
<dbReference type="PANTHER" id="PTHR31901:SF9">
    <property type="entry name" value="GH3 DOMAIN-CONTAINING PROTEIN"/>
    <property type="match status" value="1"/>
</dbReference>
<dbReference type="OMA" id="EGFFAIQ"/>
<dbReference type="Pfam" id="PF23571">
    <property type="entry name" value="GH3_M"/>
    <property type="match status" value="1"/>
</dbReference>
<evidence type="ECO:0000313" key="5">
    <source>
        <dbReference type="EMBL" id="GAQ88936.1"/>
    </source>
</evidence>
<feature type="domain" description="GH3 C-terminal" evidence="4">
    <location>
        <begin position="474"/>
        <end position="609"/>
    </location>
</feature>
<comment type="similarity">
    <text evidence="1">Belongs to the IAA-amido conjugating enzyme family.</text>
</comment>
<keyword evidence="6" id="KW-1185">Reference proteome</keyword>
<gene>
    <name evidence="5" type="ORF">KFL_004710050</name>
</gene>
<reference evidence="5 6" key="1">
    <citation type="journal article" date="2014" name="Nat. Commun.">
        <title>Klebsormidium flaccidum genome reveals primary factors for plant terrestrial adaptation.</title>
        <authorList>
            <person name="Hori K."/>
            <person name="Maruyama F."/>
            <person name="Fujisawa T."/>
            <person name="Togashi T."/>
            <person name="Yamamoto N."/>
            <person name="Seo M."/>
            <person name="Sato S."/>
            <person name="Yamada T."/>
            <person name="Mori H."/>
            <person name="Tajima N."/>
            <person name="Moriyama T."/>
            <person name="Ikeuchi M."/>
            <person name="Watanabe M."/>
            <person name="Wada H."/>
            <person name="Kobayashi K."/>
            <person name="Saito M."/>
            <person name="Masuda T."/>
            <person name="Sasaki-Sekimoto Y."/>
            <person name="Mashiguchi K."/>
            <person name="Awai K."/>
            <person name="Shimojima M."/>
            <person name="Masuda S."/>
            <person name="Iwai M."/>
            <person name="Nobusawa T."/>
            <person name="Narise T."/>
            <person name="Kondo S."/>
            <person name="Saito H."/>
            <person name="Sato R."/>
            <person name="Murakawa M."/>
            <person name="Ihara Y."/>
            <person name="Oshima-Yamada Y."/>
            <person name="Ohtaka K."/>
            <person name="Satoh M."/>
            <person name="Sonobe K."/>
            <person name="Ishii M."/>
            <person name="Ohtani R."/>
            <person name="Kanamori-Sato M."/>
            <person name="Honoki R."/>
            <person name="Miyazaki D."/>
            <person name="Mochizuki H."/>
            <person name="Umetsu J."/>
            <person name="Higashi K."/>
            <person name="Shibata D."/>
            <person name="Kamiya Y."/>
            <person name="Sato N."/>
            <person name="Nakamura Y."/>
            <person name="Tabata S."/>
            <person name="Ida S."/>
            <person name="Kurokawa K."/>
            <person name="Ohta H."/>
        </authorList>
    </citation>
    <scope>NUCLEOTIDE SEQUENCE [LARGE SCALE GENOMIC DNA]</scope>
    <source>
        <strain evidence="5 6">NIES-2285</strain>
    </source>
</reference>
<organism evidence="5 6">
    <name type="scientific">Klebsormidium nitens</name>
    <name type="common">Green alga</name>
    <name type="synonym">Ulothrix nitens</name>
    <dbReference type="NCBI Taxonomy" id="105231"/>
    <lineage>
        <taxon>Eukaryota</taxon>
        <taxon>Viridiplantae</taxon>
        <taxon>Streptophyta</taxon>
        <taxon>Klebsormidiophyceae</taxon>
        <taxon>Klebsormidiales</taxon>
        <taxon>Klebsormidiaceae</taxon>
        <taxon>Klebsormidium</taxon>
    </lineage>
</organism>
<dbReference type="AlphaFoldDB" id="A0A1Y1IJM7"/>
<dbReference type="InterPro" id="IPR055377">
    <property type="entry name" value="GH3_M"/>
</dbReference>
<dbReference type="EMBL" id="DF237420">
    <property type="protein sequence ID" value="GAQ88936.1"/>
    <property type="molecule type" value="Genomic_DNA"/>
</dbReference>
<evidence type="ECO:0000256" key="2">
    <source>
        <dbReference type="SAM" id="MobiDB-lite"/>
    </source>
</evidence>
<feature type="compositionally biased region" description="Polar residues" evidence="2">
    <location>
        <begin position="15"/>
        <end position="31"/>
    </location>
</feature>
<evidence type="ECO:0000313" key="6">
    <source>
        <dbReference type="Proteomes" id="UP000054558"/>
    </source>
</evidence>
<dbReference type="GO" id="GO:0005737">
    <property type="term" value="C:cytoplasm"/>
    <property type="evidence" value="ECO:0000318"/>
    <property type="project" value="GO_Central"/>
</dbReference>
<protein>
    <submittedName>
        <fullName evidence="5">Auxin-responsive GH3 family protein</fullName>
    </submittedName>
</protein>
<dbReference type="OrthoDB" id="10004661at2759"/>
<dbReference type="InterPro" id="IPR055378">
    <property type="entry name" value="GH3_C"/>
</dbReference>
<dbReference type="PANTHER" id="PTHR31901">
    <property type="entry name" value="GH3 DOMAIN-CONTAINING PROTEIN"/>
    <property type="match status" value="1"/>
</dbReference>
<evidence type="ECO:0000256" key="1">
    <source>
        <dbReference type="ARBA" id="ARBA00008068"/>
    </source>
</evidence>
<evidence type="ECO:0000259" key="3">
    <source>
        <dbReference type="Pfam" id="PF23571"/>
    </source>
</evidence>
<dbReference type="Pfam" id="PF23572">
    <property type="entry name" value="GH3_C"/>
    <property type="match status" value="1"/>
</dbReference>
<dbReference type="Proteomes" id="UP000054558">
    <property type="component" value="Unassembled WGS sequence"/>
</dbReference>
<dbReference type="InterPro" id="IPR004993">
    <property type="entry name" value="GH3"/>
</dbReference>
<evidence type="ECO:0000259" key="4">
    <source>
        <dbReference type="Pfam" id="PF23572"/>
    </source>
</evidence>
<dbReference type="GO" id="GO:0016881">
    <property type="term" value="F:acid-amino acid ligase activity"/>
    <property type="evidence" value="ECO:0000318"/>
    <property type="project" value="GO_Central"/>
</dbReference>